<feature type="transmembrane region" description="Helical" evidence="7">
    <location>
        <begin position="55"/>
        <end position="73"/>
    </location>
</feature>
<feature type="transmembrane region" description="Helical" evidence="7">
    <location>
        <begin position="115"/>
        <end position="136"/>
    </location>
</feature>
<evidence type="ECO:0000259" key="8">
    <source>
        <dbReference type="PROSITE" id="PS50922"/>
    </source>
</evidence>
<dbReference type="SMART" id="SM00724">
    <property type="entry name" value="TLC"/>
    <property type="match status" value="1"/>
</dbReference>
<feature type="region of interest" description="Disordered" evidence="6">
    <location>
        <begin position="276"/>
        <end position="310"/>
    </location>
</feature>
<dbReference type="GO" id="GO:0097035">
    <property type="term" value="P:regulation of membrane lipid distribution"/>
    <property type="evidence" value="ECO:0007669"/>
    <property type="project" value="TreeGrafter"/>
</dbReference>
<keyword evidence="3 7" id="KW-1133">Transmembrane helix</keyword>
<organism evidence="9 10">
    <name type="scientific">Megalurothrips usitatus</name>
    <name type="common">bean blossom thrips</name>
    <dbReference type="NCBI Taxonomy" id="439358"/>
    <lineage>
        <taxon>Eukaryota</taxon>
        <taxon>Metazoa</taxon>
        <taxon>Ecdysozoa</taxon>
        <taxon>Arthropoda</taxon>
        <taxon>Hexapoda</taxon>
        <taxon>Insecta</taxon>
        <taxon>Pterygota</taxon>
        <taxon>Neoptera</taxon>
        <taxon>Paraneoptera</taxon>
        <taxon>Thysanoptera</taxon>
        <taxon>Terebrantia</taxon>
        <taxon>Thripoidea</taxon>
        <taxon>Thripidae</taxon>
        <taxon>Megalurothrips</taxon>
    </lineage>
</organism>
<dbReference type="PANTHER" id="PTHR13439:SF4">
    <property type="entry name" value="TLC DOMAIN-CONTAINING PROTEIN"/>
    <property type="match status" value="1"/>
</dbReference>
<evidence type="ECO:0000256" key="1">
    <source>
        <dbReference type="ARBA" id="ARBA00004141"/>
    </source>
</evidence>
<evidence type="ECO:0000313" key="10">
    <source>
        <dbReference type="Proteomes" id="UP001075354"/>
    </source>
</evidence>
<reference evidence="9" key="1">
    <citation type="submission" date="2022-12" db="EMBL/GenBank/DDBJ databases">
        <title>Chromosome-level genome assembly of the bean flower thrips Megalurothrips usitatus.</title>
        <authorList>
            <person name="Ma L."/>
            <person name="Liu Q."/>
            <person name="Li H."/>
            <person name="Cai W."/>
        </authorList>
    </citation>
    <scope>NUCLEOTIDE SEQUENCE</scope>
    <source>
        <strain evidence="9">Cailab_2022a</strain>
    </source>
</reference>
<dbReference type="GO" id="GO:0005886">
    <property type="term" value="C:plasma membrane"/>
    <property type="evidence" value="ECO:0007669"/>
    <property type="project" value="TreeGrafter"/>
</dbReference>
<dbReference type="AlphaFoldDB" id="A0AAV7Y049"/>
<protein>
    <recommendedName>
        <fullName evidence="8">TLC domain-containing protein</fullName>
    </recommendedName>
</protein>
<dbReference type="PANTHER" id="PTHR13439">
    <property type="entry name" value="CT120 PROTEIN"/>
    <property type="match status" value="1"/>
</dbReference>
<keyword evidence="10" id="KW-1185">Reference proteome</keyword>
<feature type="transmembrane region" description="Helical" evidence="7">
    <location>
        <begin position="176"/>
        <end position="198"/>
    </location>
</feature>
<comment type="caution">
    <text evidence="9">The sequence shown here is derived from an EMBL/GenBank/DDBJ whole genome shotgun (WGS) entry which is preliminary data.</text>
</comment>
<feature type="transmembrane region" description="Helical" evidence="7">
    <location>
        <begin position="85"/>
        <end position="103"/>
    </location>
</feature>
<dbReference type="EMBL" id="JAPTSV010000002">
    <property type="protein sequence ID" value="KAJ1530733.1"/>
    <property type="molecule type" value="Genomic_DNA"/>
</dbReference>
<evidence type="ECO:0000256" key="6">
    <source>
        <dbReference type="SAM" id="MobiDB-lite"/>
    </source>
</evidence>
<dbReference type="GO" id="GO:0071709">
    <property type="term" value="P:membrane assembly"/>
    <property type="evidence" value="ECO:0007669"/>
    <property type="project" value="TreeGrafter"/>
</dbReference>
<name>A0AAV7Y049_9NEOP</name>
<keyword evidence="4 5" id="KW-0472">Membrane</keyword>
<gene>
    <name evidence="9" type="ORF">ONE63_005589</name>
</gene>
<feature type="transmembrane region" description="Helical" evidence="7">
    <location>
        <begin position="12"/>
        <end position="34"/>
    </location>
</feature>
<accession>A0AAV7Y049</accession>
<sequence length="310" mass="34844">MDASQVTANNNGYLWVCCSFVSFLSTNFALGYLIPSNAKKSPHHMWKWKNIANSLLHSSITGIWAMVCFLQIPAMKDDLINNYSVSAQGVISLSVGYFIYDLIDMAVHDAKRSSGLLIHHCLVVSCFGLSVCTNYYQGYSLVALLVEVNSIFLHFRQLMLLYGVDKSSVTYRVNGMLNLATFVIFRVFTMGGMLHWLLAHRADLSTTVFGLGVFSLIVIMGMNFQLLYRVWKSDYKKTSQLKGREIPEKIVKPLQSHQLQDHLGIQPNGKCEIRNHQDVSQSSLTTKVPSPILDDDSKNVDTNGKFLKSE</sequence>
<comment type="subcellular location">
    <subcellularLocation>
        <location evidence="1">Membrane</location>
        <topology evidence="1">Multi-pass membrane protein</topology>
    </subcellularLocation>
</comment>
<dbReference type="GO" id="GO:0055091">
    <property type="term" value="P:phospholipid homeostasis"/>
    <property type="evidence" value="ECO:0007669"/>
    <property type="project" value="TreeGrafter"/>
</dbReference>
<proteinExistence type="predicted"/>
<keyword evidence="2 5" id="KW-0812">Transmembrane</keyword>
<dbReference type="InterPro" id="IPR006634">
    <property type="entry name" value="TLC-dom"/>
</dbReference>
<dbReference type="Pfam" id="PF03798">
    <property type="entry name" value="TRAM_LAG1_CLN8"/>
    <property type="match status" value="1"/>
</dbReference>
<feature type="transmembrane region" description="Helical" evidence="7">
    <location>
        <begin position="204"/>
        <end position="228"/>
    </location>
</feature>
<evidence type="ECO:0000256" key="4">
    <source>
        <dbReference type="ARBA" id="ARBA00023136"/>
    </source>
</evidence>
<feature type="compositionally biased region" description="Polar residues" evidence="6">
    <location>
        <begin position="278"/>
        <end position="288"/>
    </location>
</feature>
<evidence type="ECO:0000256" key="3">
    <source>
        <dbReference type="ARBA" id="ARBA00022989"/>
    </source>
</evidence>
<evidence type="ECO:0000256" key="2">
    <source>
        <dbReference type="ARBA" id="ARBA00022692"/>
    </source>
</evidence>
<dbReference type="Proteomes" id="UP001075354">
    <property type="component" value="Chromosome 2"/>
</dbReference>
<feature type="transmembrane region" description="Helical" evidence="7">
    <location>
        <begin position="142"/>
        <end position="164"/>
    </location>
</feature>
<evidence type="ECO:0000313" key="9">
    <source>
        <dbReference type="EMBL" id="KAJ1530733.1"/>
    </source>
</evidence>
<feature type="domain" description="TLC" evidence="8">
    <location>
        <begin position="43"/>
        <end position="244"/>
    </location>
</feature>
<evidence type="ECO:0000256" key="5">
    <source>
        <dbReference type="PROSITE-ProRule" id="PRU00205"/>
    </source>
</evidence>
<dbReference type="PROSITE" id="PS50922">
    <property type="entry name" value="TLC"/>
    <property type="match status" value="1"/>
</dbReference>
<dbReference type="GO" id="GO:0007009">
    <property type="term" value="P:plasma membrane organization"/>
    <property type="evidence" value="ECO:0007669"/>
    <property type="project" value="TreeGrafter"/>
</dbReference>
<evidence type="ECO:0000256" key="7">
    <source>
        <dbReference type="SAM" id="Phobius"/>
    </source>
</evidence>
<dbReference type="InterPro" id="IPR050846">
    <property type="entry name" value="TLCD"/>
</dbReference>